<dbReference type="GO" id="GO:0016301">
    <property type="term" value="F:kinase activity"/>
    <property type="evidence" value="ECO:0007669"/>
    <property type="project" value="UniProtKB-KW"/>
</dbReference>
<evidence type="ECO:0000256" key="5">
    <source>
        <dbReference type="ARBA" id="ARBA00023186"/>
    </source>
</evidence>
<protein>
    <submittedName>
        <fullName evidence="7">LAO/AO transport system kinase</fullName>
        <ecNumber evidence="7">2.7.-.-</ecNumber>
    </submittedName>
    <submittedName>
        <fullName evidence="8">Methylmalonyl Co-A mutase-associated GTPase MeaB</fullName>
    </submittedName>
</protein>
<dbReference type="GO" id="GO:0005525">
    <property type="term" value="F:GTP binding"/>
    <property type="evidence" value="ECO:0007669"/>
    <property type="project" value="UniProtKB-KW"/>
</dbReference>
<evidence type="ECO:0000313" key="10">
    <source>
        <dbReference type="Proteomes" id="UP000582213"/>
    </source>
</evidence>
<feature type="domain" description="AAA+ ATPase" evidence="6">
    <location>
        <begin position="41"/>
        <end position="249"/>
    </location>
</feature>
<keyword evidence="5" id="KW-0143">Chaperone</keyword>
<keyword evidence="7" id="KW-0808">Transferase</keyword>
<dbReference type="Pfam" id="PF03308">
    <property type="entry name" value="MeaB"/>
    <property type="match status" value="1"/>
</dbReference>
<dbReference type="GeneID" id="42801878"/>
<evidence type="ECO:0000313" key="8">
    <source>
        <dbReference type="EMBL" id="QGR17730.1"/>
    </source>
</evidence>
<keyword evidence="9" id="KW-1185">Reference proteome</keyword>
<keyword evidence="4" id="KW-0342">GTP-binding</keyword>
<comment type="similarity">
    <text evidence="1">Belongs to the SIMIBI class G3E GTPase family. ArgK/MeaB subfamily.</text>
</comment>
<dbReference type="InterPro" id="IPR052040">
    <property type="entry name" value="GTPase/Isobutyryl-CoA_mutase"/>
</dbReference>
<evidence type="ECO:0000256" key="4">
    <source>
        <dbReference type="ARBA" id="ARBA00023134"/>
    </source>
</evidence>
<sequence>MLLEKALAGEELAISRLLTKIEYFTQEGLESLQELIKRSGKAHVIGITGSPGAGKSTLISELISEYVRRGHRVGVILIDPSSPFSMGSFMGNRIRMVGKEVSGNVFIRSIASRGNLGGISSEALMLIEALDGLGFDRIIVETVGAGQTDTDVVNGVHTIAVVSVPGTGDEIQALKAGIMEIGDVYIVNKADKVEAEMLYDAIRFALDTAEVNFRDGWTPKIIKTIAIKGVGIKELVDVFEEHLSFIKERGLFEKRIRERRMKMIELMLRRKVDEVITMIVKENSDYISEQINEKHNLLNLINEVYNKVKEKL</sequence>
<gene>
    <name evidence="8" type="primary">meaB</name>
    <name evidence="8" type="ORF">D1869_11505</name>
    <name evidence="7" type="ORF">HNQ62_001176</name>
</gene>
<dbReference type="InterPro" id="IPR003593">
    <property type="entry name" value="AAA+_ATPase"/>
</dbReference>
<dbReference type="KEGG" id="soh:D1869_11505"/>
<proteinExistence type="inferred from homology"/>
<dbReference type="PANTHER" id="PTHR43087">
    <property type="entry name" value="LYSINE/ARGININE/ORNITHINE TRANSPORT SYSTEM KINASE"/>
    <property type="match status" value="1"/>
</dbReference>
<dbReference type="RefSeq" id="WP_156015197.1">
    <property type="nucleotide sequence ID" value="NZ_CP045484.1"/>
</dbReference>
<evidence type="ECO:0000313" key="7">
    <source>
        <dbReference type="EMBL" id="MBB5253415.1"/>
    </source>
</evidence>
<dbReference type="Proteomes" id="UP000582213">
    <property type="component" value="Unassembled WGS sequence"/>
</dbReference>
<name>A0A650CIT5_SULOH</name>
<keyword evidence="3" id="KW-0378">Hydrolase</keyword>
<dbReference type="GO" id="GO:0003924">
    <property type="term" value="F:GTPase activity"/>
    <property type="evidence" value="ECO:0007669"/>
    <property type="project" value="InterPro"/>
</dbReference>
<evidence type="ECO:0000259" key="6">
    <source>
        <dbReference type="SMART" id="SM00382"/>
    </source>
</evidence>
<dbReference type="NCBIfam" id="TIGR00750">
    <property type="entry name" value="lao"/>
    <property type="match status" value="1"/>
</dbReference>
<dbReference type="InterPro" id="IPR027417">
    <property type="entry name" value="P-loop_NTPase"/>
</dbReference>
<dbReference type="EMBL" id="CP045484">
    <property type="protein sequence ID" value="QGR17730.1"/>
    <property type="molecule type" value="Genomic_DNA"/>
</dbReference>
<dbReference type="SMART" id="SM00382">
    <property type="entry name" value="AAA"/>
    <property type="match status" value="1"/>
</dbReference>
<evidence type="ECO:0000256" key="1">
    <source>
        <dbReference type="ARBA" id="ARBA00009625"/>
    </source>
</evidence>
<dbReference type="Proteomes" id="UP000427373">
    <property type="component" value="Chromosome"/>
</dbReference>
<dbReference type="OrthoDB" id="21324at2157"/>
<evidence type="ECO:0000313" key="9">
    <source>
        <dbReference type="Proteomes" id="UP000427373"/>
    </source>
</evidence>
<dbReference type="Gene3D" id="3.40.50.300">
    <property type="entry name" value="P-loop containing nucleotide triphosphate hydrolases"/>
    <property type="match status" value="1"/>
</dbReference>
<accession>A0A650CIT5</accession>
<dbReference type="EC" id="2.7.-.-" evidence="7"/>
<organism evidence="8 9">
    <name type="scientific">Sulfurisphaera ohwakuensis</name>
    <dbReference type="NCBI Taxonomy" id="69656"/>
    <lineage>
        <taxon>Archaea</taxon>
        <taxon>Thermoproteota</taxon>
        <taxon>Thermoprotei</taxon>
        <taxon>Sulfolobales</taxon>
        <taxon>Sulfolobaceae</taxon>
        <taxon>Sulfurisphaera</taxon>
    </lineage>
</organism>
<dbReference type="InterPro" id="IPR005129">
    <property type="entry name" value="GTPase_ArgK"/>
</dbReference>
<evidence type="ECO:0000256" key="2">
    <source>
        <dbReference type="ARBA" id="ARBA00022741"/>
    </source>
</evidence>
<dbReference type="SUPFAM" id="SSF52540">
    <property type="entry name" value="P-loop containing nucleoside triphosphate hydrolases"/>
    <property type="match status" value="1"/>
</dbReference>
<dbReference type="EMBL" id="JACHFY010000004">
    <property type="protein sequence ID" value="MBB5253415.1"/>
    <property type="molecule type" value="Genomic_DNA"/>
</dbReference>
<reference evidence="7 10" key="2">
    <citation type="submission" date="2020-08" db="EMBL/GenBank/DDBJ databases">
        <title>Genomic Encyclopedia of Type Strains, Phase IV (KMG-IV): sequencing the most valuable type-strain genomes for metagenomic binning, comparative biology and taxonomic classification.</title>
        <authorList>
            <person name="Goeker M."/>
        </authorList>
    </citation>
    <scope>NUCLEOTIDE SEQUENCE [LARGE SCALE GENOMIC DNA]</scope>
    <source>
        <strain evidence="7 10">DSM 12421</strain>
    </source>
</reference>
<keyword evidence="7" id="KW-0418">Kinase</keyword>
<dbReference type="PANTHER" id="PTHR43087:SF1">
    <property type="entry name" value="LAO_AO TRANSPORT SYSTEM ATPASE"/>
    <property type="match status" value="1"/>
</dbReference>
<evidence type="ECO:0000256" key="3">
    <source>
        <dbReference type="ARBA" id="ARBA00022801"/>
    </source>
</evidence>
<dbReference type="AlphaFoldDB" id="A0A650CIT5"/>
<reference evidence="8 9" key="1">
    <citation type="submission" date="2019-10" db="EMBL/GenBank/DDBJ databases">
        <title>Genome Sequences from Six Type Strain Members of the Archaeal Family Sulfolobaceae: Acidianus ambivalens, Acidianus infernus, Metallosphaera prunae, Stygiolobus azoricus, Sulfolobus metallicus, and Sulfurisphaera ohwakuensis.</title>
        <authorList>
            <person name="Counts J.A."/>
            <person name="Kelly R.M."/>
        </authorList>
    </citation>
    <scope>NUCLEOTIDE SEQUENCE [LARGE SCALE GENOMIC DNA]</scope>
    <source>
        <strain evidence="8 9">TA-1</strain>
    </source>
</reference>
<keyword evidence="2" id="KW-0547">Nucleotide-binding</keyword>